<dbReference type="EMBL" id="PDDY01000001">
    <property type="protein sequence ID" value="PEH42014.1"/>
    <property type="molecule type" value="Genomic_DNA"/>
</dbReference>
<keyword evidence="1" id="KW-0378">Hydrolase</keyword>
<dbReference type="InterPro" id="IPR003610">
    <property type="entry name" value="CBM5/12"/>
</dbReference>
<name>A0A2A7SE95_BURGA</name>
<dbReference type="AlphaFoldDB" id="A0A2A7SE95"/>
<feature type="active site" description="Nucleophile" evidence="2">
    <location>
        <position position="169"/>
    </location>
</feature>
<dbReference type="GO" id="GO:0016977">
    <property type="term" value="F:chitosanase activity"/>
    <property type="evidence" value="ECO:0007669"/>
    <property type="project" value="InterPro"/>
</dbReference>
<evidence type="ECO:0000256" key="3">
    <source>
        <dbReference type="SAM" id="SignalP"/>
    </source>
</evidence>
<proteinExistence type="predicted"/>
<dbReference type="GO" id="GO:0005975">
    <property type="term" value="P:carbohydrate metabolic process"/>
    <property type="evidence" value="ECO:0007669"/>
    <property type="project" value="InterPro"/>
</dbReference>
<organism evidence="5 6">
    <name type="scientific">Burkholderia gladioli</name>
    <name type="common">Pseudomonas marginata</name>
    <name type="synonym">Phytomonas marginata</name>
    <dbReference type="NCBI Taxonomy" id="28095"/>
    <lineage>
        <taxon>Bacteria</taxon>
        <taxon>Pseudomonadati</taxon>
        <taxon>Pseudomonadota</taxon>
        <taxon>Betaproteobacteria</taxon>
        <taxon>Burkholderiales</taxon>
        <taxon>Burkholderiaceae</taxon>
        <taxon>Burkholderia</taxon>
    </lineage>
</organism>
<feature type="chain" id="PRO_5013355204" evidence="3">
    <location>
        <begin position="28"/>
        <end position="373"/>
    </location>
</feature>
<dbReference type="RefSeq" id="WP_098151841.1">
    <property type="nucleotide sequence ID" value="NZ_CP065596.1"/>
</dbReference>
<dbReference type="PROSITE" id="PS60000">
    <property type="entry name" value="CHITOSANASE_46_80"/>
    <property type="match status" value="1"/>
</dbReference>
<dbReference type="SUPFAM" id="SSF51055">
    <property type="entry name" value="Carbohydrate binding domain"/>
    <property type="match status" value="1"/>
</dbReference>
<dbReference type="CDD" id="cd12215">
    <property type="entry name" value="ChiC_BD"/>
    <property type="match status" value="1"/>
</dbReference>
<dbReference type="SUPFAM" id="SSF53955">
    <property type="entry name" value="Lysozyme-like"/>
    <property type="match status" value="1"/>
</dbReference>
<feature type="signal peptide" evidence="3">
    <location>
        <begin position="1"/>
        <end position="27"/>
    </location>
</feature>
<dbReference type="Proteomes" id="UP000220629">
    <property type="component" value="Unassembled WGS sequence"/>
</dbReference>
<feature type="active site" description="Proton donor" evidence="2">
    <location>
        <position position="151"/>
    </location>
</feature>
<evidence type="ECO:0000313" key="5">
    <source>
        <dbReference type="EMBL" id="PEH42014.1"/>
    </source>
</evidence>
<dbReference type="PIRSF" id="PIRSF036551">
    <property type="entry name" value="Chitosanase"/>
    <property type="match status" value="1"/>
</dbReference>
<reference evidence="6" key="1">
    <citation type="submission" date="2017-09" db="EMBL/GenBank/DDBJ databases">
        <title>FDA dAtabase for Regulatory Grade micrObial Sequences (FDA-ARGOS): Supporting development and validation of Infectious Disease Dx tests.</title>
        <authorList>
            <person name="Minogue T."/>
            <person name="Wolcott M."/>
            <person name="Wasieloski L."/>
            <person name="Aguilar W."/>
            <person name="Moore D."/>
            <person name="Tallon L."/>
            <person name="Sadzewicz L."/>
            <person name="Ott S."/>
            <person name="Zhao X."/>
            <person name="Nagaraj S."/>
            <person name="Vavikolanu K."/>
            <person name="Aluvathingal J."/>
            <person name="Nadendla S."/>
            <person name="Sichtig H."/>
        </authorList>
    </citation>
    <scope>NUCLEOTIDE SEQUENCE [LARGE SCALE GENOMIC DNA]</scope>
    <source>
        <strain evidence="6">FDAARGOS_390</strain>
    </source>
</reference>
<evidence type="ECO:0000256" key="2">
    <source>
        <dbReference type="PIRSR" id="PIRSR036551-1"/>
    </source>
</evidence>
<dbReference type="InterPro" id="IPR023099">
    <property type="entry name" value="Glyco_hydro_46_N"/>
</dbReference>
<dbReference type="Gene3D" id="2.10.10.20">
    <property type="entry name" value="Carbohydrate-binding module superfamily 5/12"/>
    <property type="match status" value="1"/>
</dbReference>
<dbReference type="GO" id="GO:0030246">
    <property type="term" value="F:carbohydrate binding"/>
    <property type="evidence" value="ECO:0007669"/>
    <property type="project" value="InterPro"/>
</dbReference>
<evidence type="ECO:0000313" key="6">
    <source>
        <dbReference type="Proteomes" id="UP000220629"/>
    </source>
</evidence>
<keyword evidence="3" id="KW-0732">Signal</keyword>
<dbReference type="InterPro" id="IPR036573">
    <property type="entry name" value="CBM_sf_5/12"/>
</dbReference>
<dbReference type="GO" id="GO:0005576">
    <property type="term" value="C:extracellular region"/>
    <property type="evidence" value="ECO:0007669"/>
    <property type="project" value="InterPro"/>
</dbReference>
<dbReference type="InterPro" id="IPR023346">
    <property type="entry name" value="Lysozyme-like_dom_sf"/>
</dbReference>
<dbReference type="Pfam" id="PF01374">
    <property type="entry name" value="Glyco_hydro_46"/>
    <property type="match status" value="1"/>
</dbReference>
<comment type="caution">
    <text evidence="5">The sequence shown here is derived from an EMBL/GenBank/DDBJ whole genome shotgun (WGS) entry which is preliminary data.</text>
</comment>
<accession>A0A2A7SE95</accession>
<sequence length="373" mass="39643">MKIVSTKCWIHAGLCAVVMATLPLATADASARTVHVARAPQAAAAAASPEICSSPWTASRIYEAGNVASFDGRDYTAAYRSQGNAPATASGEAGSGQPWVAGAACKPAKLGKAALDHDANFSPATLQFLKDNTGLDGEQWDNIMKLVNKPEQDSLDWTRFYGYCEDIGDDRGYTMGIFGATTGGPNDGGPDGPALFKAYDAASGASHPSVQGGLARIGAHGSMQGSILKITDSEKVFCGKVKGLQNDAAWREAMWRTFYSVYIQYSVQQARSRGFGSALTIGSFVDTALNQGADGGSNTLQGLLSRSGNSTDEKTFMTSFYAQRTKVVDTHDFNQPPNGKNRVKQWSTLMNQGITSLKNCDADIVKVTSWTMK</sequence>
<dbReference type="Gene3D" id="1.20.141.10">
    <property type="entry name" value="Chitosanase, subunit A, domain 1"/>
    <property type="match status" value="1"/>
</dbReference>
<dbReference type="SMART" id="SM00495">
    <property type="entry name" value="ChtBD3"/>
    <property type="match status" value="1"/>
</dbReference>
<feature type="domain" description="Chitin-binding type-3" evidence="4">
    <location>
        <begin position="53"/>
        <end position="102"/>
    </location>
</feature>
<evidence type="ECO:0000259" key="4">
    <source>
        <dbReference type="SMART" id="SM00495"/>
    </source>
</evidence>
<protein>
    <submittedName>
        <fullName evidence="5">Chemotaxis protein</fullName>
    </submittedName>
</protein>
<gene>
    <name evidence="5" type="ORF">CRM94_07560</name>
</gene>
<dbReference type="InterPro" id="IPR000400">
    <property type="entry name" value="Glyco_hydro_46"/>
</dbReference>
<dbReference type="Gene3D" id="3.30.386.10">
    <property type="entry name" value="Chitosanase, subunit A, domain 2"/>
    <property type="match status" value="1"/>
</dbReference>
<evidence type="ECO:0000256" key="1">
    <source>
        <dbReference type="ARBA" id="ARBA00022801"/>
    </source>
</evidence>